<evidence type="ECO:0000313" key="2">
    <source>
        <dbReference type="EMBL" id="TDU40079.1"/>
    </source>
</evidence>
<dbReference type="EMBL" id="SOBW01000008">
    <property type="protein sequence ID" value="TDU40079.1"/>
    <property type="molecule type" value="Genomic_DNA"/>
</dbReference>
<dbReference type="GO" id="GO:0051213">
    <property type="term" value="F:dioxygenase activity"/>
    <property type="evidence" value="ECO:0007669"/>
    <property type="project" value="UniProtKB-KW"/>
</dbReference>
<organism evidence="2 3">
    <name type="scientific">Gelidibacter sediminis</name>
    <dbReference type="NCBI Taxonomy" id="1608710"/>
    <lineage>
        <taxon>Bacteria</taxon>
        <taxon>Pseudomonadati</taxon>
        <taxon>Bacteroidota</taxon>
        <taxon>Flavobacteriia</taxon>
        <taxon>Flavobacteriales</taxon>
        <taxon>Flavobacteriaceae</taxon>
        <taxon>Gelidibacter</taxon>
    </lineage>
</organism>
<dbReference type="RefSeq" id="WP_133758122.1">
    <property type="nucleotide sequence ID" value="NZ_SOBW01000008.1"/>
</dbReference>
<dbReference type="Gene3D" id="2.60.120.10">
    <property type="entry name" value="Jelly Rolls"/>
    <property type="match status" value="1"/>
</dbReference>
<protein>
    <submittedName>
        <fullName evidence="2">Quercetin dioxygenase-like cupin family protein</fullName>
    </submittedName>
</protein>
<dbReference type="InterPro" id="IPR011051">
    <property type="entry name" value="RmlC_Cupin_sf"/>
</dbReference>
<gene>
    <name evidence="2" type="ORF">BXY82_2119</name>
</gene>
<dbReference type="InterPro" id="IPR013096">
    <property type="entry name" value="Cupin_2"/>
</dbReference>
<evidence type="ECO:0000259" key="1">
    <source>
        <dbReference type="Pfam" id="PF07883"/>
    </source>
</evidence>
<proteinExistence type="predicted"/>
<keyword evidence="3" id="KW-1185">Reference proteome</keyword>
<dbReference type="Proteomes" id="UP000294689">
    <property type="component" value="Unassembled WGS sequence"/>
</dbReference>
<dbReference type="PANTHER" id="PTHR37694:SF1">
    <property type="entry name" value="SLR8022 PROTEIN"/>
    <property type="match status" value="1"/>
</dbReference>
<reference evidence="2 3" key="1">
    <citation type="submission" date="2019-03" db="EMBL/GenBank/DDBJ databases">
        <title>Genomic Encyclopedia of Archaeal and Bacterial Type Strains, Phase II (KMG-II): from individual species to whole genera.</title>
        <authorList>
            <person name="Goeker M."/>
        </authorList>
    </citation>
    <scope>NUCLEOTIDE SEQUENCE [LARGE SCALE GENOMIC DNA]</scope>
    <source>
        <strain evidence="2 3">DSM 28135</strain>
    </source>
</reference>
<comment type="caution">
    <text evidence="2">The sequence shown here is derived from an EMBL/GenBank/DDBJ whole genome shotgun (WGS) entry which is preliminary data.</text>
</comment>
<evidence type="ECO:0000313" key="3">
    <source>
        <dbReference type="Proteomes" id="UP000294689"/>
    </source>
</evidence>
<dbReference type="InterPro" id="IPR014710">
    <property type="entry name" value="RmlC-like_jellyroll"/>
</dbReference>
<dbReference type="AlphaFoldDB" id="A0A4R7Q0F4"/>
<accession>A0A4R7Q0F4</accession>
<dbReference type="OrthoDB" id="997205at2"/>
<name>A0A4R7Q0F4_9FLAO</name>
<dbReference type="SUPFAM" id="SSF51182">
    <property type="entry name" value="RmlC-like cupins"/>
    <property type="match status" value="1"/>
</dbReference>
<keyword evidence="2" id="KW-0223">Dioxygenase</keyword>
<feature type="domain" description="Cupin type-2" evidence="1">
    <location>
        <begin position="34"/>
        <end position="95"/>
    </location>
</feature>
<sequence>MKTASLTDQLVYKSDKPAVTVLLESNHSKEIRIAMRKGHQMKEHKAPSSIVVEIFEGAIDFGVNGQTLQLKKGDLITLDPNVPHDLHCTQDAIIRLSLSKNDSVERVNNVVA</sequence>
<dbReference type="Pfam" id="PF07883">
    <property type="entry name" value="Cupin_2"/>
    <property type="match status" value="1"/>
</dbReference>
<keyword evidence="2" id="KW-0560">Oxidoreductase</keyword>
<dbReference type="PANTHER" id="PTHR37694">
    <property type="entry name" value="SLR8022 PROTEIN"/>
    <property type="match status" value="1"/>
</dbReference>